<feature type="region of interest" description="Disordered" evidence="8">
    <location>
        <begin position="1"/>
        <end position="75"/>
    </location>
</feature>
<sequence>MLDPVGNSLFDIPDYENTEDEAFPPLPPPLSPGQDGGEVDPFANGEEGEGELSKLAEAPVAKRRSVKRPQPKLDSQRLISERGLPALRTLFDNVRFKGKGHEAEDLRVLMQRMENWAHRLYPKLQFEDFIDKLESLGGKREVQTCLKRIRLDMPLTHEDFIDKEGGEDGISREAHLPDDPDPFGDDGFDLVVHSTPAPAPAPASLTEEQQRRIELNKQLALERRLARLKGNLESSQSSPATSAEAMEPTAISSQPSDQDQGLMNHTESQHPGRASPAPQESPLSEEGGYGSPAPAMTNGRDDSSD</sequence>
<feature type="region of interest" description="Disordered" evidence="8">
    <location>
        <begin position="230"/>
        <end position="305"/>
    </location>
</feature>
<dbReference type="GO" id="GO:0003677">
    <property type="term" value="F:DNA binding"/>
    <property type="evidence" value="ECO:0007669"/>
    <property type="project" value="TreeGrafter"/>
</dbReference>
<evidence type="ECO:0000256" key="2">
    <source>
        <dbReference type="ARBA" id="ARBA00006075"/>
    </source>
</evidence>
<feature type="compositionally biased region" description="Basic residues" evidence="8">
    <location>
        <begin position="61"/>
        <end position="70"/>
    </location>
</feature>
<dbReference type="InterPro" id="IPR012923">
    <property type="entry name" value="Csm3"/>
</dbReference>
<keyword evidence="6 7" id="KW-0131">Cell cycle</keyword>
<dbReference type="GO" id="GO:0043111">
    <property type="term" value="P:replication fork arrest"/>
    <property type="evidence" value="ECO:0007669"/>
    <property type="project" value="TreeGrafter"/>
</dbReference>
<comment type="function">
    <text evidence="7">Plays an important role in the control of DNA replication and the maintenance of replication fork stability.</text>
</comment>
<evidence type="ECO:0000256" key="5">
    <source>
        <dbReference type="ARBA" id="ARBA00023242"/>
    </source>
</evidence>
<evidence type="ECO:0000256" key="3">
    <source>
        <dbReference type="ARBA" id="ARBA00018750"/>
    </source>
</evidence>
<dbReference type="Proteomes" id="UP000829720">
    <property type="component" value="Unassembled WGS sequence"/>
</dbReference>
<evidence type="ECO:0000313" key="11">
    <source>
        <dbReference type="Proteomes" id="UP000829720"/>
    </source>
</evidence>
<keyword evidence="4 7" id="KW-0227">DNA damage</keyword>
<evidence type="ECO:0000256" key="8">
    <source>
        <dbReference type="SAM" id="MobiDB-lite"/>
    </source>
</evidence>
<evidence type="ECO:0000256" key="1">
    <source>
        <dbReference type="ARBA" id="ARBA00004123"/>
    </source>
</evidence>
<dbReference type="PANTHER" id="PTHR13220:SF11">
    <property type="entry name" value="TIMELESS-INTERACTING PROTEIN"/>
    <property type="match status" value="1"/>
</dbReference>
<feature type="domain" description="Chromosome segregation in meiosis protein 3" evidence="9">
    <location>
        <begin position="72"/>
        <end position="153"/>
    </location>
</feature>
<comment type="subcellular location">
    <subcellularLocation>
        <location evidence="1 7">Nucleus</location>
    </subcellularLocation>
</comment>
<feature type="compositionally biased region" description="Acidic residues" evidence="8">
    <location>
        <begin position="13"/>
        <end position="22"/>
    </location>
</feature>
<evidence type="ECO:0000256" key="4">
    <source>
        <dbReference type="ARBA" id="ARBA00022763"/>
    </source>
</evidence>
<feature type="compositionally biased region" description="Basic and acidic residues" evidence="8">
    <location>
        <begin position="160"/>
        <end position="178"/>
    </location>
</feature>
<dbReference type="GO" id="GO:0031297">
    <property type="term" value="P:replication fork processing"/>
    <property type="evidence" value="ECO:0007669"/>
    <property type="project" value="UniProtKB-UniRule"/>
</dbReference>
<feature type="region of interest" description="Disordered" evidence="8">
    <location>
        <begin position="160"/>
        <end position="210"/>
    </location>
</feature>
<keyword evidence="5 7" id="KW-0539">Nucleus</keyword>
<evidence type="ECO:0000259" key="9">
    <source>
        <dbReference type="Pfam" id="PF07962"/>
    </source>
</evidence>
<feature type="compositionally biased region" description="Polar residues" evidence="8">
    <location>
        <begin position="232"/>
        <end position="241"/>
    </location>
</feature>
<dbReference type="OrthoDB" id="437078at2759"/>
<reference evidence="10" key="1">
    <citation type="submission" date="2021-01" db="EMBL/GenBank/DDBJ databases">
        <authorList>
            <person name="Zahm M."/>
            <person name="Roques C."/>
            <person name="Cabau C."/>
            <person name="Klopp C."/>
            <person name="Donnadieu C."/>
            <person name="Jouanno E."/>
            <person name="Lampietro C."/>
            <person name="Louis A."/>
            <person name="Herpin A."/>
            <person name="Echchiki A."/>
            <person name="Berthelot C."/>
            <person name="Parey E."/>
            <person name="Roest-Crollius H."/>
            <person name="Braasch I."/>
            <person name="Postlethwait J."/>
            <person name="Bobe J."/>
            <person name="Montfort J."/>
            <person name="Bouchez O."/>
            <person name="Begum T."/>
            <person name="Mejri S."/>
            <person name="Adams A."/>
            <person name="Chen W.-J."/>
            <person name="Guiguen Y."/>
        </authorList>
    </citation>
    <scope>NUCLEOTIDE SEQUENCE</scope>
    <source>
        <tissue evidence="10">Blood</tissue>
    </source>
</reference>
<dbReference type="PANTHER" id="PTHR13220">
    <property type="entry name" value="TIMELESS INTERACTING-RELATED"/>
    <property type="match status" value="1"/>
</dbReference>
<name>A0A8T3E8C0_9TELE</name>
<dbReference type="Pfam" id="PF07962">
    <property type="entry name" value="Swi3"/>
    <property type="match status" value="1"/>
</dbReference>
<gene>
    <name evidence="10" type="ORF">AGOR_G00005520</name>
</gene>
<proteinExistence type="inferred from homology"/>
<evidence type="ECO:0000256" key="7">
    <source>
        <dbReference type="RuleBase" id="RU366049"/>
    </source>
</evidence>
<evidence type="ECO:0000256" key="6">
    <source>
        <dbReference type="ARBA" id="ARBA00023306"/>
    </source>
</evidence>
<evidence type="ECO:0000313" key="10">
    <source>
        <dbReference type="EMBL" id="KAI1904426.1"/>
    </source>
</evidence>
<comment type="caution">
    <text evidence="10">The sequence shown here is derived from an EMBL/GenBank/DDBJ whole genome shotgun (WGS) entry which is preliminary data.</text>
</comment>
<dbReference type="GO" id="GO:0000076">
    <property type="term" value="P:DNA replication checkpoint signaling"/>
    <property type="evidence" value="ECO:0007669"/>
    <property type="project" value="UniProtKB-UniRule"/>
</dbReference>
<dbReference type="GO" id="GO:0031298">
    <property type="term" value="C:replication fork protection complex"/>
    <property type="evidence" value="ECO:0007669"/>
    <property type="project" value="TreeGrafter"/>
</dbReference>
<feature type="compositionally biased region" description="Acidic residues" evidence="8">
    <location>
        <begin position="179"/>
        <end position="188"/>
    </location>
</feature>
<dbReference type="GO" id="GO:0006974">
    <property type="term" value="P:DNA damage response"/>
    <property type="evidence" value="ECO:0007669"/>
    <property type="project" value="UniProtKB-KW"/>
</dbReference>
<dbReference type="AlphaFoldDB" id="A0A8T3E8C0"/>
<dbReference type="EMBL" id="JAERUA010000001">
    <property type="protein sequence ID" value="KAI1904426.1"/>
    <property type="molecule type" value="Genomic_DNA"/>
</dbReference>
<protein>
    <recommendedName>
        <fullName evidence="3 7">TIMELESS-interacting protein</fullName>
    </recommendedName>
</protein>
<keyword evidence="11" id="KW-1185">Reference proteome</keyword>
<feature type="compositionally biased region" description="Polar residues" evidence="8">
    <location>
        <begin position="250"/>
        <end position="266"/>
    </location>
</feature>
<dbReference type="InterPro" id="IPR040038">
    <property type="entry name" value="TIPIN/Csm3/Swi3"/>
</dbReference>
<accession>A0A8T3E8C0</accession>
<comment type="similarity">
    <text evidence="2 7">Belongs to the CSM3 family.</text>
</comment>
<organism evidence="10 11">
    <name type="scientific">Albula goreensis</name>
    <dbReference type="NCBI Taxonomy" id="1534307"/>
    <lineage>
        <taxon>Eukaryota</taxon>
        <taxon>Metazoa</taxon>
        <taxon>Chordata</taxon>
        <taxon>Craniata</taxon>
        <taxon>Vertebrata</taxon>
        <taxon>Euteleostomi</taxon>
        <taxon>Actinopterygii</taxon>
        <taxon>Neopterygii</taxon>
        <taxon>Teleostei</taxon>
        <taxon>Albuliformes</taxon>
        <taxon>Albulidae</taxon>
        <taxon>Albula</taxon>
    </lineage>
</organism>